<evidence type="ECO:0000313" key="2">
    <source>
        <dbReference type="Proteomes" id="UP000299102"/>
    </source>
</evidence>
<protein>
    <submittedName>
        <fullName evidence="1">Uncharacterized protein</fullName>
    </submittedName>
</protein>
<keyword evidence="2" id="KW-1185">Reference proteome</keyword>
<dbReference type="EMBL" id="BGZK01001698">
    <property type="protein sequence ID" value="GBP84798.1"/>
    <property type="molecule type" value="Genomic_DNA"/>
</dbReference>
<dbReference type="AlphaFoldDB" id="A0A4C1ZAF9"/>
<name>A0A4C1ZAF9_EUMVA</name>
<proteinExistence type="predicted"/>
<gene>
    <name evidence="1" type="ORF">EVAR_66668_1</name>
</gene>
<comment type="caution">
    <text evidence="1">The sequence shown here is derived from an EMBL/GenBank/DDBJ whole genome shotgun (WGS) entry which is preliminary data.</text>
</comment>
<reference evidence="1 2" key="1">
    <citation type="journal article" date="2019" name="Commun. Biol.">
        <title>The bagworm genome reveals a unique fibroin gene that provides high tensile strength.</title>
        <authorList>
            <person name="Kono N."/>
            <person name="Nakamura H."/>
            <person name="Ohtoshi R."/>
            <person name="Tomita M."/>
            <person name="Numata K."/>
            <person name="Arakawa K."/>
        </authorList>
    </citation>
    <scope>NUCLEOTIDE SEQUENCE [LARGE SCALE GENOMIC DNA]</scope>
</reference>
<sequence>MRWHSFVRSCVVHDLLWSQVRDGGLICCLMPGRLPVADTSRRSSGDGPISGVQILKFLESAGDPEKLSVDTPTFSSTVTAGSGSDDEVVVRRSVRTGETRRSGKTTTINHFMRWRYLRSGH</sequence>
<dbReference type="Proteomes" id="UP000299102">
    <property type="component" value="Unassembled WGS sequence"/>
</dbReference>
<accession>A0A4C1ZAF9</accession>
<evidence type="ECO:0000313" key="1">
    <source>
        <dbReference type="EMBL" id="GBP84798.1"/>
    </source>
</evidence>
<organism evidence="1 2">
    <name type="scientific">Eumeta variegata</name>
    <name type="common">Bagworm moth</name>
    <name type="synonym">Eumeta japonica</name>
    <dbReference type="NCBI Taxonomy" id="151549"/>
    <lineage>
        <taxon>Eukaryota</taxon>
        <taxon>Metazoa</taxon>
        <taxon>Ecdysozoa</taxon>
        <taxon>Arthropoda</taxon>
        <taxon>Hexapoda</taxon>
        <taxon>Insecta</taxon>
        <taxon>Pterygota</taxon>
        <taxon>Neoptera</taxon>
        <taxon>Endopterygota</taxon>
        <taxon>Lepidoptera</taxon>
        <taxon>Glossata</taxon>
        <taxon>Ditrysia</taxon>
        <taxon>Tineoidea</taxon>
        <taxon>Psychidae</taxon>
        <taxon>Oiketicinae</taxon>
        <taxon>Eumeta</taxon>
    </lineage>
</organism>